<gene>
    <name evidence="1" type="ORF">B5V03_04100</name>
</gene>
<name>A0A4Q1VIN1_9BRAD</name>
<dbReference type="Proteomes" id="UP000290819">
    <property type="component" value="Unassembled WGS sequence"/>
</dbReference>
<sequence length="388" mass="41592">MAGMSEQDAIRWFKTQFGGAITAACRGTPYTLDMATAIAMQETYSDCWGPIYRTKPASEVLKLCVGDTLDAPKRSAFPTSKADLLAVPSGSSMFNVARQALIDVAQVSSAYAKVAAQHPDKFCHGYGIFQYDIQFFKTDPSFFLNRGWYDMAECIKRLIKELDAACGRAYGTRKSSLTDDEMMYVAIAYNRGSVRVGGGPQQGFRADDGRFYGENFRQYLALAHATPVDIHVPADLGPIAGTVPTIPAGQRDLPTLVQSAMAILQAIAAQQQSQPTGTGQASASTRQVDDFIKILTILTGKTADGRLGQVNGALGQTIGNLFDGKKSAIGIIGAVLTTVLQQVGPHLDTAVPLFGNFAELGQAALPVFLGTSAWGILGKFEKWLAPTR</sequence>
<accession>A0A4Q1VIN1</accession>
<proteinExistence type="predicted"/>
<keyword evidence="2" id="KW-1185">Reference proteome</keyword>
<evidence type="ECO:0008006" key="3">
    <source>
        <dbReference type="Google" id="ProtNLM"/>
    </source>
</evidence>
<evidence type="ECO:0000313" key="2">
    <source>
        <dbReference type="Proteomes" id="UP000290819"/>
    </source>
</evidence>
<reference evidence="1 2" key="1">
    <citation type="submission" date="2017-03" db="EMBL/GenBank/DDBJ databases">
        <authorList>
            <person name="Safronova V.I."/>
            <person name="Sazanova A.L."/>
            <person name="Chirak E.R."/>
        </authorList>
    </citation>
    <scope>NUCLEOTIDE SEQUENCE [LARGE SCALE GENOMIC DNA]</scope>
    <source>
        <strain evidence="1 2">Opo-243</strain>
    </source>
</reference>
<organism evidence="1 2">
    <name type="scientific">Bradyrhizobium betae</name>
    <dbReference type="NCBI Taxonomy" id="244734"/>
    <lineage>
        <taxon>Bacteria</taxon>
        <taxon>Pseudomonadati</taxon>
        <taxon>Pseudomonadota</taxon>
        <taxon>Alphaproteobacteria</taxon>
        <taxon>Hyphomicrobiales</taxon>
        <taxon>Nitrobacteraceae</taxon>
        <taxon>Bradyrhizobium</taxon>
    </lineage>
</organism>
<dbReference type="EMBL" id="MZXW01000007">
    <property type="protein sequence ID" value="RXT52261.1"/>
    <property type="molecule type" value="Genomic_DNA"/>
</dbReference>
<dbReference type="AlphaFoldDB" id="A0A4Q1VIN1"/>
<evidence type="ECO:0000313" key="1">
    <source>
        <dbReference type="EMBL" id="RXT52261.1"/>
    </source>
</evidence>
<protein>
    <recommendedName>
        <fullName evidence="3">Transglycosylase SLT domain-containing protein</fullName>
    </recommendedName>
</protein>
<comment type="caution">
    <text evidence="1">The sequence shown here is derived from an EMBL/GenBank/DDBJ whole genome shotgun (WGS) entry which is preliminary data.</text>
</comment>